<proteinExistence type="predicted"/>
<dbReference type="Proteomes" id="UP000251942">
    <property type="component" value="Unassembled WGS sequence"/>
</dbReference>
<dbReference type="Pfam" id="PF13857">
    <property type="entry name" value="Ank_5"/>
    <property type="match status" value="1"/>
</dbReference>
<protein>
    <submittedName>
        <fullName evidence="2">Ankyrin repeats (3 copies)</fullName>
    </submittedName>
</protein>
<dbReference type="PROSITE" id="PS50297">
    <property type="entry name" value="ANK_REP_REGION"/>
    <property type="match status" value="1"/>
</dbReference>
<gene>
    <name evidence="2" type="ORF">Lfee_1925</name>
    <name evidence="3" type="ORF">NCTC12022_02366</name>
</gene>
<dbReference type="Gene3D" id="1.25.40.20">
    <property type="entry name" value="Ankyrin repeat-containing domain"/>
    <property type="match status" value="1"/>
</dbReference>
<dbReference type="EMBL" id="LNYB01000080">
    <property type="protein sequence ID" value="KTC97013.1"/>
    <property type="molecule type" value="Genomic_DNA"/>
</dbReference>
<dbReference type="RefSeq" id="WP_058446189.1">
    <property type="nucleotide sequence ID" value="NZ_CAAAHT010000007.1"/>
</dbReference>
<dbReference type="InterPro" id="IPR036770">
    <property type="entry name" value="Ankyrin_rpt-contain_sf"/>
</dbReference>
<dbReference type="SUPFAM" id="SSF48403">
    <property type="entry name" value="Ankyrin repeat"/>
    <property type="match status" value="1"/>
</dbReference>
<organism evidence="2 4">
    <name type="scientific">Legionella feeleii</name>
    <dbReference type="NCBI Taxonomy" id="453"/>
    <lineage>
        <taxon>Bacteria</taxon>
        <taxon>Pseudomonadati</taxon>
        <taxon>Pseudomonadota</taxon>
        <taxon>Gammaproteobacteria</taxon>
        <taxon>Legionellales</taxon>
        <taxon>Legionellaceae</taxon>
        <taxon>Legionella</taxon>
    </lineage>
</organism>
<dbReference type="Proteomes" id="UP000054698">
    <property type="component" value="Unassembled WGS sequence"/>
</dbReference>
<reference evidence="3 5" key="2">
    <citation type="submission" date="2018-06" db="EMBL/GenBank/DDBJ databases">
        <authorList>
            <consortium name="Pathogen Informatics"/>
            <person name="Doyle S."/>
        </authorList>
    </citation>
    <scope>NUCLEOTIDE SEQUENCE [LARGE SCALE GENOMIC DNA]</scope>
    <source>
        <strain evidence="3 5">NCTC12022</strain>
    </source>
</reference>
<evidence type="ECO:0000313" key="4">
    <source>
        <dbReference type="Proteomes" id="UP000054698"/>
    </source>
</evidence>
<sequence>MRLSDKKLQSFIRLNHFNPNADWAPDNPVLHFLLANERFIDVARLFSLMSRRIDPNLCDGSRYGKKSLLILLTLLPSSGLLIHKFIDVYKEELRVNYQDDKGRTALHYAVILGRADVASRLIELGVSTQIRDKDGLSPLDYLHCTEKTICSTLKMVDIEPARDTKALRNSLTDHYGRPLMIQGAHPAQCKKTVENLRNGKQILVKYIQGNPPAWSTFIGDNSAKTYADMLSFAKEIAERKRVDLSDIFVNQPLGSHEQQEFREMLAAFSNDFSGQSVLEQCISGHGKTEQAIKNAMEAEYSPDMEEYGSMIPY</sequence>
<dbReference type="InterPro" id="IPR002110">
    <property type="entry name" value="Ankyrin_rpt"/>
</dbReference>
<name>A0A0W0TP51_9GAMM</name>
<dbReference type="STRING" id="453.Lfee_1925"/>
<dbReference type="EMBL" id="UASS01000022">
    <property type="protein sequence ID" value="SPX61623.1"/>
    <property type="molecule type" value="Genomic_DNA"/>
</dbReference>
<keyword evidence="1" id="KW-0040">ANK repeat</keyword>
<dbReference type="PROSITE" id="PS50088">
    <property type="entry name" value="ANK_REPEAT"/>
    <property type="match status" value="1"/>
</dbReference>
<evidence type="ECO:0000313" key="5">
    <source>
        <dbReference type="Proteomes" id="UP000251942"/>
    </source>
</evidence>
<evidence type="ECO:0000256" key="1">
    <source>
        <dbReference type="PROSITE-ProRule" id="PRU00023"/>
    </source>
</evidence>
<dbReference type="PATRIC" id="fig|453.4.peg.2109"/>
<evidence type="ECO:0000313" key="2">
    <source>
        <dbReference type="EMBL" id="KTC97013.1"/>
    </source>
</evidence>
<dbReference type="AlphaFoldDB" id="A0A0W0TP51"/>
<reference evidence="2 4" key="1">
    <citation type="submission" date="2015-11" db="EMBL/GenBank/DDBJ databases">
        <title>Genomic analysis of 38 Legionella species identifies large and diverse effector repertoires.</title>
        <authorList>
            <person name="Burstein D."/>
            <person name="Amaro F."/>
            <person name="Zusman T."/>
            <person name="Lifshitz Z."/>
            <person name="Cohen O."/>
            <person name="Gilbert J.A."/>
            <person name="Pupko T."/>
            <person name="Shuman H.A."/>
            <person name="Segal G."/>
        </authorList>
    </citation>
    <scope>NUCLEOTIDE SEQUENCE [LARGE SCALE GENOMIC DNA]</scope>
    <source>
        <strain evidence="2 4">WO-44C</strain>
    </source>
</reference>
<accession>A0A0W0TP51</accession>
<feature type="repeat" description="ANK" evidence="1">
    <location>
        <begin position="101"/>
        <end position="133"/>
    </location>
</feature>
<keyword evidence="4" id="KW-1185">Reference proteome</keyword>
<evidence type="ECO:0000313" key="3">
    <source>
        <dbReference type="EMBL" id="SPX61623.1"/>
    </source>
</evidence>